<sequence length="684" mass="75124">MFYSGFLFLSALCVFQASGDGQYSNEFAVKVLGGPENADKVARDLGYENLGQIGALDDYYLLAHKDVPARSRRSAHTHVKRLVDHPQVHWAEQQQSKSRVKRGYIPRNIKEDDPPHIEPFHDPNWSHEWYLTHQDSDKRRNPTSHADLRVVEAWDKYKVTGKGVVISIPDDGLEWTHPDLRASYDPYASTDLNGGDSDPSPRYDALDQNRHGTRCAGEIAMQPNDNLCGVGVAYGAKVGGIRMLDGRVTDSVEAKALSFNHTYVDIVSASWGPNDDGKTLEGPGRLCKEAFIKGITEGRGGKGIIYMWASGNGGRSQDNCNCDGYTGSIYTLSISSATEHNKEPWYAERCASTMATAYSSGNFGEKKIVSTDLHNKCTEAHTGTSASAPLAAGVMALVLERNPNLTWRDVQHLVAWTSQKSPLGENPGWKTNGAGFEVSSSFGFGILDALALVETADPATWKTVPEKSICEVDVTDGLPKALSSGNQVVIKIKTTGCEGQDNEIRSLEHVQLVVDVTYSRRGSLEIWLKAPSGMTTKLLSTRKYDTSRDGLKNWSFLSVHNWGENPKGTWEVTIADQTTGGQRGSVKSVKLLLHGTKEIPDHIQKAGGKKAPQDPKNKDEPTTPIPPIPSEVKQNNKVTGEWEAPTTRSSLLNDLLSNLFGDDGDDDASETWWWKKDETDSNSY</sequence>
<evidence type="ECO:0000259" key="18">
    <source>
        <dbReference type="PROSITE" id="PS51829"/>
    </source>
</evidence>
<dbReference type="Gene3D" id="3.40.50.200">
    <property type="entry name" value="Peptidase S8/S53 domain"/>
    <property type="match status" value="1"/>
</dbReference>
<keyword evidence="8 15" id="KW-0720">Serine protease</keyword>
<dbReference type="STRING" id="7574.A0A1S3JGN3"/>
<organism evidence="19 20">
    <name type="scientific">Lingula anatina</name>
    <name type="common">Brachiopod</name>
    <name type="synonym">Lingula unguis</name>
    <dbReference type="NCBI Taxonomy" id="7574"/>
    <lineage>
        <taxon>Eukaryota</taxon>
        <taxon>Metazoa</taxon>
        <taxon>Spiralia</taxon>
        <taxon>Lophotrochozoa</taxon>
        <taxon>Brachiopoda</taxon>
        <taxon>Linguliformea</taxon>
        <taxon>Lingulata</taxon>
        <taxon>Lingulida</taxon>
        <taxon>Linguloidea</taxon>
        <taxon>Lingulidae</taxon>
        <taxon>Lingula</taxon>
    </lineage>
</organism>
<accession>A0A1S3JGN3</accession>
<feature type="signal peptide" evidence="17">
    <location>
        <begin position="1"/>
        <end position="21"/>
    </location>
</feature>
<feature type="domain" description="P/Homo B" evidence="18">
    <location>
        <begin position="463"/>
        <end position="599"/>
    </location>
</feature>
<evidence type="ECO:0000256" key="12">
    <source>
        <dbReference type="ARBA" id="ARBA00023157"/>
    </source>
</evidence>
<dbReference type="GO" id="GO:0005615">
    <property type="term" value="C:extracellular space"/>
    <property type="evidence" value="ECO:0007669"/>
    <property type="project" value="TreeGrafter"/>
</dbReference>
<proteinExistence type="inferred from homology"/>
<dbReference type="GO" id="GO:0016486">
    <property type="term" value="P:peptide hormone processing"/>
    <property type="evidence" value="ECO:0007669"/>
    <property type="project" value="TreeGrafter"/>
</dbReference>
<dbReference type="GO" id="GO:0008038">
    <property type="term" value="P:neuron recognition"/>
    <property type="evidence" value="ECO:0007669"/>
    <property type="project" value="UniProtKB-ARBA"/>
</dbReference>
<dbReference type="Gene3D" id="3.30.70.850">
    <property type="entry name" value="Peptidase S8, pro-domain"/>
    <property type="match status" value="1"/>
</dbReference>
<dbReference type="OMA" id="NDPMWSQ"/>
<dbReference type="InterPro" id="IPR002884">
    <property type="entry name" value="P_dom"/>
</dbReference>
<evidence type="ECO:0000313" key="19">
    <source>
        <dbReference type="Proteomes" id="UP000085678"/>
    </source>
</evidence>
<dbReference type="GO" id="GO:0004252">
    <property type="term" value="F:serine-type endopeptidase activity"/>
    <property type="evidence" value="ECO:0007669"/>
    <property type="project" value="UniProtKB-UniRule"/>
</dbReference>
<evidence type="ECO:0000256" key="14">
    <source>
        <dbReference type="PIRSR" id="PIRSR615500-1"/>
    </source>
</evidence>
<evidence type="ECO:0000256" key="4">
    <source>
        <dbReference type="ARBA" id="ARBA00022670"/>
    </source>
</evidence>
<feature type="compositionally biased region" description="Basic and acidic residues" evidence="16">
    <location>
        <begin position="673"/>
        <end position="684"/>
    </location>
</feature>
<dbReference type="FunFam" id="3.40.50.200:FF:000001">
    <property type="entry name" value="Furin 2, isoform B"/>
    <property type="match status" value="1"/>
</dbReference>
<dbReference type="GO" id="GO:0043005">
    <property type="term" value="C:neuron projection"/>
    <property type="evidence" value="ECO:0007669"/>
    <property type="project" value="TreeGrafter"/>
</dbReference>
<comment type="similarity">
    <text evidence="3">Belongs to the peptidase S8 family. Furin subfamily.</text>
</comment>
<dbReference type="PANTHER" id="PTHR42884">
    <property type="entry name" value="PROPROTEIN CONVERTASE SUBTILISIN/KEXIN-RELATED"/>
    <property type="match status" value="1"/>
</dbReference>
<keyword evidence="13" id="KW-0325">Glycoprotein</keyword>
<gene>
    <name evidence="20" type="primary">LOC106173102</name>
</gene>
<dbReference type="InterPro" id="IPR034182">
    <property type="entry name" value="Kexin/furin"/>
</dbReference>
<evidence type="ECO:0000256" key="1">
    <source>
        <dbReference type="ARBA" id="ARBA00001913"/>
    </source>
</evidence>
<dbReference type="PROSITE" id="PS00138">
    <property type="entry name" value="SUBTILASE_SER"/>
    <property type="match status" value="1"/>
</dbReference>
<dbReference type="InterPro" id="IPR008979">
    <property type="entry name" value="Galactose-bd-like_sf"/>
</dbReference>
<dbReference type="GO" id="GO:0008104">
    <property type="term" value="P:intracellular protein localization"/>
    <property type="evidence" value="ECO:0007669"/>
    <property type="project" value="UniProtKB-ARBA"/>
</dbReference>
<keyword evidence="5" id="KW-0165">Cleavage on pair of basic residues</keyword>
<dbReference type="InterPro" id="IPR000209">
    <property type="entry name" value="Peptidase_S8/S53_dom"/>
</dbReference>
<feature type="chain" id="PRO_5010251839" evidence="17">
    <location>
        <begin position="22"/>
        <end position="684"/>
    </location>
</feature>
<dbReference type="RefSeq" id="XP_013409557.1">
    <property type="nucleotide sequence ID" value="XM_013554103.2"/>
</dbReference>
<keyword evidence="4 15" id="KW-0645">Protease</keyword>
<comment type="cofactor">
    <cofactor evidence="1">
        <name>Ca(2+)</name>
        <dbReference type="ChEBI" id="CHEBI:29108"/>
    </cofactor>
</comment>
<dbReference type="GO" id="GO:0016020">
    <property type="term" value="C:membrane"/>
    <property type="evidence" value="ECO:0007669"/>
    <property type="project" value="UniProtKB-SubCell"/>
</dbReference>
<dbReference type="SUPFAM" id="SSF49785">
    <property type="entry name" value="Galactose-binding domain-like"/>
    <property type="match status" value="1"/>
</dbReference>
<dbReference type="InterPro" id="IPR015500">
    <property type="entry name" value="Peptidase_S8_subtilisin-rel"/>
</dbReference>
<keyword evidence="19" id="KW-1185">Reference proteome</keyword>
<dbReference type="InterPro" id="IPR023828">
    <property type="entry name" value="Peptidase_S8_Ser-AS"/>
</dbReference>
<dbReference type="InterPro" id="IPR032815">
    <property type="entry name" value="S8_pro-domain"/>
</dbReference>
<dbReference type="InterPro" id="IPR022398">
    <property type="entry name" value="Peptidase_S8_His-AS"/>
</dbReference>
<dbReference type="PROSITE" id="PS00137">
    <property type="entry name" value="SUBTILASE_HIS"/>
    <property type="match status" value="1"/>
</dbReference>
<dbReference type="SUPFAM" id="SSF52743">
    <property type="entry name" value="Subtilisin-like"/>
    <property type="match status" value="1"/>
</dbReference>
<evidence type="ECO:0000256" key="9">
    <source>
        <dbReference type="ARBA" id="ARBA00022837"/>
    </source>
</evidence>
<feature type="compositionally biased region" description="Basic and acidic residues" evidence="16">
    <location>
        <begin position="611"/>
        <end position="621"/>
    </location>
</feature>
<comment type="subcellular location">
    <subcellularLocation>
        <location evidence="2">Membrane</location>
    </subcellularLocation>
</comment>
<dbReference type="PRINTS" id="PR00723">
    <property type="entry name" value="SUBTILISIN"/>
</dbReference>
<dbReference type="PROSITE" id="PS51892">
    <property type="entry name" value="SUBTILASE"/>
    <property type="match status" value="1"/>
</dbReference>
<keyword evidence="10" id="KW-0472">Membrane</keyword>
<evidence type="ECO:0000256" key="11">
    <source>
        <dbReference type="ARBA" id="ARBA00023145"/>
    </source>
</evidence>
<dbReference type="PANTHER" id="PTHR42884:SF14">
    <property type="entry name" value="NEUROENDOCRINE CONVERTASE 1"/>
    <property type="match status" value="1"/>
</dbReference>
<dbReference type="Pfam" id="PF16470">
    <property type="entry name" value="S8_pro-domain"/>
    <property type="match status" value="1"/>
</dbReference>
<evidence type="ECO:0000256" key="10">
    <source>
        <dbReference type="ARBA" id="ARBA00023136"/>
    </source>
</evidence>
<dbReference type="GeneID" id="106173102"/>
<evidence type="ECO:0000256" key="7">
    <source>
        <dbReference type="ARBA" id="ARBA00022801"/>
    </source>
</evidence>
<dbReference type="PROSITE" id="PS51829">
    <property type="entry name" value="P_HOMO_B"/>
    <property type="match status" value="1"/>
</dbReference>
<feature type="region of interest" description="Disordered" evidence="16">
    <location>
        <begin position="600"/>
        <end position="684"/>
    </location>
</feature>
<reference evidence="20" key="1">
    <citation type="submission" date="2025-08" db="UniProtKB">
        <authorList>
            <consortium name="RefSeq"/>
        </authorList>
    </citation>
    <scope>IDENTIFICATION</scope>
    <source>
        <tissue evidence="20">Gonads</tissue>
    </source>
</reference>
<evidence type="ECO:0000256" key="8">
    <source>
        <dbReference type="ARBA" id="ARBA00022825"/>
    </source>
</evidence>
<evidence type="ECO:0000256" key="2">
    <source>
        <dbReference type="ARBA" id="ARBA00004370"/>
    </source>
</evidence>
<evidence type="ECO:0000313" key="20">
    <source>
        <dbReference type="RefSeq" id="XP_013409557.1"/>
    </source>
</evidence>
<dbReference type="InParanoid" id="A0A1S3JGN3"/>
<evidence type="ECO:0000256" key="17">
    <source>
        <dbReference type="SAM" id="SignalP"/>
    </source>
</evidence>
<dbReference type="FunFam" id="3.30.70.850:FF:000001">
    <property type="entry name" value="Proprotein convertase subtilisin/kexin type 5"/>
    <property type="match status" value="1"/>
</dbReference>
<dbReference type="Gene3D" id="2.60.120.260">
    <property type="entry name" value="Galactose-binding domain-like"/>
    <property type="match status" value="1"/>
</dbReference>
<evidence type="ECO:0000256" key="6">
    <source>
        <dbReference type="ARBA" id="ARBA00022729"/>
    </source>
</evidence>
<evidence type="ECO:0000256" key="16">
    <source>
        <dbReference type="SAM" id="MobiDB-lite"/>
    </source>
</evidence>
<dbReference type="KEGG" id="lak:106173102"/>
<dbReference type="SUPFAM" id="SSF54897">
    <property type="entry name" value="Protease propeptides/inhibitors"/>
    <property type="match status" value="1"/>
</dbReference>
<keyword evidence="7 15" id="KW-0378">Hydrolase</keyword>
<keyword evidence="12" id="KW-1015">Disulfide bond</keyword>
<dbReference type="Pfam" id="PF00082">
    <property type="entry name" value="Peptidase_S8"/>
    <property type="match status" value="1"/>
</dbReference>
<dbReference type="Pfam" id="PF01483">
    <property type="entry name" value="P_proprotein"/>
    <property type="match status" value="1"/>
</dbReference>
<dbReference type="FunFam" id="2.60.120.260:FF:000006">
    <property type="entry name" value="Proprotein convertase subtilisin/kexin type 5"/>
    <property type="match status" value="1"/>
</dbReference>
<keyword evidence="9" id="KW-0106">Calcium</keyword>
<dbReference type="OrthoDB" id="300641at2759"/>
<feature type="active site" description="Charge relay system" evidence="14 15">
    <location>
        <position position="385"/>
    </location>
</feature>
<dbReference type="GO" id="GO:0012505">
    <property type="term" value="C:endomembrane system"/>
    <property type="evidence" value="ECO:0007669"/>
    <property type="project" value="UniProtKB-ARBA"/>
</dbReference>
<dbReference type="InterPro" id="IPR036852">
    <property type="entry name" value="Peptidase_S8/S53_dom_sf"/>
</dbReference>
<name>A0A1S3JGN3_LINAN</name>
<evidence type="ECO:0000256" key="13">
    <source>
        <dbReference type="ARBA" id="ARBA00023180"/>
    </source>
</evidence>
<dbReference type="AlphaFoldDB" id="A0A1S3JGN3"/>
<dbReference type="Proteomes" id="UP000085678">
    <property type="component" value="Unplaced"/>
</dbReference>
<feature type="active site" description="Charge relay system" evidence="14 15">
    <location>
        <position position="170"/>
    </location>
</feature>
<feature type="compositionally biased region" description="Low complexity" evidence="16">
    <location>
        <begin position="649"/>
        <end position="661"/>
    </location>
</feature>
<evidence type="ECO:0000256" key="15">
    <source>
        <dbReference type="PROSITE-ProRule" id="PRU01240"/>
    </source>
</evidence>
<feature type="active site" description="Charge relay system" evidence="14 15">
    <location>
        <position position="211"/>
    </location>
</feature>
<evidence type="ECO:0000256" key="3">
    <source>
        <dbReference type="ARBA" id="ARBA00005325"/>
    </source>
</evidence>
<keyword evidence="6 17" id="KW-0732">Signal</keyword>
<dbReference type="GO" id="GO:0005737">
    <property type="term" value="C:cytoplasm"/>
    <property type="evidence" value="ECO:0007669"/>
    <property type="project" value="UniProtKB-ARBA"/>
</dbReference>
<protein>
    <submittedName>
        <fullName evidence="20">Neuroendocrine convertase 1</fullName>
    </submittedName>
</protein>
<keyword evidence="11" id="KW-0865">Zymogen</keyword>
<evidence type="ECO:0000256" key="5">
    <source>
        <dbReference type="ARBA" id="ARBA00022685"/>
    </source>
</evidence>
<dbReference type="CDD" id="cd04059">
    <property type="entry name" value="Peptidases_S8_Protein_convertases_Kexins_Furin-like"/>
    <property type="match status" value="1"/>
</dbReference>
<dbReference type="InterPro" id="IPR038466">
    <property type="entry name" value="S8_pro-domain_sf"/>
</dbReference>